<dbReference type="SMART" id="SM00360">
    <property type="entry name" value="RRM"/>
    <property type="match status" value="1"/>
</dbReference>
<feature type="repeat" description="ANK" evidence="10">
    <location>
        <begin position="686"/>
        <end position="718"/>
    </location>
</feature>
<keyword evidence="6" id="KW-0810">Translation regulation</keyword>
<reference evidence="14" key="1">
    <citation type="journal article" date="2020" name="J Insects Food Feed">
        <title>The yellow mealworm (Tenebrio molitor) genome: a resource for the emerging insects as food and feed industry.</title>
        <authorList>
            <person name="Eriksson T."/>
            <person name="Andere A."/>
            <person name="Kelstrup H."/>
            <person name="Emery V."/>
            <person name="Picard C."/>
        </authorList>
    </citation>
    <scope>NUCLEOTIDE SEQUENCE</scope>
    <source>
        <strain evidence="14">Stoneville</strain>
        <tissue evidence="14">Whole head</tissue>
    </source>
</reference>
<dbReference type="SUPFAM" id="SSF48403">
    <property type="entry name" value="Ankyrin repeat"/>
    <property type="match status" value="1"/>
</dbReference>
<dbReference type="Gene3D" id="1.25.40.20">
    <property type="entry name" value="Ankyrin repeat-containing domain"/>
    <property type="match status" value="1"/>
</dbReference>
<protein>
    <recommendedName>
        <fullName evidence="13">RRM domain-containing protein</fullName>
    </recommendedName>
</protein>
<organism evidence="14 15">
    <name type="scientific">Tenebrio molitor</name>
    <name type="common">Yellow mealworm beetle</name>
    <dbReference type="NCBI Taxonomy" id="7067"/>
    <lineage>
        <taxon>Eukaryota</taxon>
        <taxon>Metazoa</taxon>
        <taxon>Ecdysozoa</taxon>
        <taxon>Arthropoda</taxon>
        <taxon>Hexapoda</taxon>
        <taxon>Insecta</taxon>
        <taxon>Pterygota</taxon>
        <taxon>Neoptera</taxon>
        <taxon>Endopterygota</taxon>
        <taxon>Coleoptera</taxon>
        <taxon>Polyphaga</taxon>
        <taxon>Cucujiformia</taxon>
        <taxon>Tenebrionidae</taxon>
        <taxon>Tenebrio</taxon>
    </lineage>
</organism>
<keyword evidence="9 10" id="KW-0040">ANK repeat</keyword>
<feature type="repeat" description="ANK" evidence="10">
    <location>
        <begin position="434"/>
        <end position="466"/>
    </location>
</feature>
<feature type="region of interest" description="Disordered" evidence="12">
    <location>
        <begin position="1476"/>
        <end position="1512"/>
    </location>
</feature>
<evidence type="ECO:0000256" key="8">
    <source>
        <dbReference type="ARBA" id="ARBA00022884"/>
    </source>
</evidence>
<feature type="domain" description="RRM" evidence="13">
    <location>
        <begin position="830"/>
        <end position="907"/>
    </location>
</feature>
<dbReference type="GO" id="GO:0007283">
    <property type="term" value="P:spermatogenesis"/>
    <property type="evidence" value="ECO:0007669"/>
    <property type="project" value="UniProtKB-KW"/>
</dbReference>
<dbReference type="GO" id="GO:0006417">
    <property type="term" value="P:regulation of translation"/>
    <property type="evidence" value="ECO:0007669"/>
    <property type="project" value="UniProtKB-KW"/>
</dbReference>
<feature type="repeat" description="ANK" evidence="10">
    <location>
        <begin position="493"/>
        <end position="525"/>
    </location>
</feature>
<dbReference type="Pfam" id="PF13637">
    <property type="entry name" value="Ank_4"/>
    <property type="match status" value="1"/>
</dbReference>
<dbReference type="InterPro" id="IPR012677">
    <property type="entry name" value="Nucleotide-bd_a/b_plait_sf"/>
</dbReference>
<evidence type="ECO:0000313" key="14">
    <source>
        <dbReference type="EMBL" id="KAH0809257.1"/>
    </source>
</evidence>
<dbReference type="GO" id="GO:0005737">
    <property type="term" value="C:cytoplasm"/>
    <property type="evidence" value="ECO:0007669"/>
    <property type="project" value="UniProtKB-SubCell"/>
</dbReference>
<feature type="compositionally biased region" description="Basic residues" evidence="12">
    <location>
        <begin position="1216"/>
        <end position="1227"/>
    </location>
</feature>
<name>A0A8J6L7A3_TENMO</name>
<evidence type="ECO:0000256" key="4">
    <source>
        <dbReference type="ARBA" id="ARBA00022737"/>
    </source>
</evidence>
<evidence type="ECO:0000256" key="6">
    <source>
        <dbReference type="ARBA" id="ARBA00022845"/>
    </source>
</evidence>
<keyword evidence="15" id="KW-1185">Reference proteome</keyword>
<dbReference type="GO" id="GO:0030154">
    <property type="term" value="P:cell differentiation"/>
    <property type="evidence" value="ECO:0007669"/>
    <property type="project" value="UniProtKB-KW"/>
</dbReference>
<dbReference type="PANTHER" id="PTHR24198:SF165">
    <property type="entry name" value="ANKYRIN REPEAT-CONTAINING PROTEIN-RELATED"/>
    <property type="match status" value="1"/>
</dbReference>
<feature type="compositionally biased region" description="Polar residues" evidence="12">
    <location>
        <begin position="1422"/>
        <end position="1431"/>
    </location>
</feature>
<keyword evidence="4" id="KW-0677">Repeat</keyword>
<dbReference type="EMBL" id="JABDTM020028248">
    <property type="protein sequence ID" value="KAH0809257.1"/>
    <property type="molecule type" value="Genomic_DNA"/>
</dbReference>
<feature type="compositionally biased region" description="Low complexity" evidence="12">
    <location>
        <begin position="1107"/>
        <end position="1118"/>
    </location>
</feature>
<evidence type="ECO:0000256" key="3">
    <source>
        <dbReference type="ARBA" id="ARBA00022490"/>
    </source>
</evidence>
<dbReference type="GO" id="GO:0003723">
    <property type="term" value="F:RNA binding"/>
    <property type="evidence" value="ECO:0007669"/>
    <property type="project" value="UniProtKB-UniRule"/>
</dbReference>
<evidence type="ECO:0000259" key="13">
    <source>
        <dbReference type="PROSITE" id="PS50102"/>
    </source>
</evidence>
<evidence type="ECO:0000256" key="12">
    <source>
        <dbReference type="SAM" id="MobiDB-lite"/>
    </source>
</evidence>
<proteinExistence type="predicted"/>
<comment type="subcellular location">
    <subcellularLocation>
        <location evidence="1">Cytoplasm</location>
    </subcellularLocation>
</comment>
<feature type="region of interest" description="Disordered" evidence="12">
    <location>
        <begin position="1212"/>
        <end position="1257"/>
    </location>
</feature>
<evidence type="ECO:0000313" key="15">
    <source>
        <dbReference type="Proteomes" id="UP000719412"/>
    </source>
</evidence>
<dbReference type="Proteomes" id="UP000719412">
    <property type="component" value="Unassembled WGS sequence"/>
</dbReference>
<feature type="repeat" description="ANK" evidence="10">
    <location>
        <begin position="557"/>
        <end position="589"/>
    </location>
</feature>
<dbReference type="CDD" id="cd12412">
    <property type="entry name" value="RRM_DAZL_BOULE"/>
    <property type="match status" value="1"/>
</dbReference>
<feature type="compositionally biased region" description="Polar residues" evidence="12">
    <location>
        <begin position="780"/>
        <end position="812"/>
    </location>
</feature>
<dbReference type="PANTHER" id="PTHR24198">
    <property type="entry name" value="ANKYRIN REPEAT AND PROTEIN KINASE DOMAIN-CONTAINING PROTEIN"/>
    <property type="match status" value="1"/>
</dbReference>
<dbReference type="InterPro" id="IPR034988">
    <property type="entry name" value="DAZ_BOULE_RRM"/>
</dbReference>
<evidence type="ECO:0000256" key="5">
    <source>
        <dbReference type="ARBA" id="ARBA00022782"/>
    </source>
</evidence>
<dbReference type="SUPFAM" id="SSF54928">
    <property type="entry name" value="RNA-binding domain, RBD"/>
    <property type="match status" value="1"/>
</dbReference>
<feature type="repeat" description="ANK" evidence="10">
    <location>
        <begin position="589"/>
        <end position="621"/>
    </location>
</feature>
<feature type="region of interest" description="Disordered" evidence="12">
    <location>
        <begin position="1277"/>
        <end position="1406"/>
    </location>
</feature>
<dbReference type="GO" id="GO:0051321">
    <property type="term" value="P:meiotic cell cycle"/>
    <property type="evidence" value="ECO:0007669"/>
    <property type="project" value="UniProtKB-ARBA"/>
</dbReference>
<dbReference type="PROSITE" id="PS50088">
    <property type="entry name" value="ANK_REPEAT"/>
    <property type="match status" value="6"/>
</dbReference>
<keyword evidence="7" id="KW-0744">Spermatogenesis</keyword>
<sequence>MDLTPPEEAKLPYSHSSTPLTHLPPNRKRKHDDTFDFPTSPKFSSTLNESLITALQDKCLLGSLPGTPEKQRNILARTVVVSSPIQESWRILYGSLKEVKPERDRRVRNCFVSNNTRTLFDTILRNNVIMKVFFKYLSDGDLYRFSQVCKSAYKAVEGNRDAFERYRVYKRRYKNNKENYVITPPGSPAKCDSPPRTSDENFNKILRVSKFLRWTYLNSRTLLQVARGLTRSQSLNKCRKCGHVTVVENEVAQCQNVNSCGLIYCLLCSSYSETGAKDFRDSCGHATLRTTLGNMSNHMDESYFNFSSQDSGFYSESESPPKVRRNLFTSTTETPKALSVCNKNRVVVTYKKKEAISCVPVLLNREQSRMQLDCDSPPRYSYAVGSKQSKKNLKRLTRSVNGETPLIISIKAAFHQISEKLIVEGANTCKPDTDGKTPLYWAVETKNKKIINLLLDHGAELTVHTALLHAIDSDYLDIVKLLVERKAPINVVSPETPLTTAIMRGHSDIAKFLIKSGADLNLVGEHGTPLNIAIVEKNWDIVKTIIKSGADVNLVSKNGTPLNMVIQEENLDIMKFLIESGADVNLNDGHGTPLNIAIQKEFWDIAKFLIESSADVNLPDKTGNFPINVCMENLNFDILNRMIEKGLKVDQTLANTLLVWSLELEKVNLVKYFIGQGADVNQKKENDQTLLSIALKNSDLRSFRLLIESGADPRLAEAEIKEKIAKDRDFAVYVKSPDVESKMKELRIRVFFYKDEVSIRINDCFWDQKTFCSSKMSATAQTNGKKSSNSSAVNTPASTPVTNGNSQTISQSTPPPPNNNAPKYGTLVPNRIFVGGISANTTEGELLQLFSSYGTVKAAKIIQDRAGVSKGYGFITFESEDDAKRPLKDADNIVLRERKLNIAPAIKKQVKNPVDLSLLGEPVFSLQPFSRAFDASSPSTVAPGNTAQYFFPPSAGVPYFQGGVTYYQQPQAAPGDPNSQPTTVYQAPPVYPAQTGPPQAPTYPSMMFPHHIYMPQQYAMPPMPSSNYISEGLYPVTQPAYVLLDGLHHTKTINKHTIEIVVQSRLSRPAELENVPVDPRCRRCCVYEYNYYPNNGGAQYMVGGQNGPASGSTGSSQGPPMPPSNSSPRPPCYNPQLPPYTPDPVYYNMPVYGGPLEGAPVYPEGLDMANGGYPEVSQILGEVLPGFDGVDVQGPYPVGEPSAQDLEQQIHETDHHHHHQHHHHHHQQQQQPTQLPPPPVPSFEHEPPADADANRQTTKTPVVSLLSMEQHQEKDFVSMQGGRRVKPQPPQQPLPPPPIMIQHYPQQNQPPPPLYHYSFNGPPVRSQMPPPQYKGRDATALNNGWRKSRSYNNAAAGAATRKSYENGNRNNNNDTSSRSSLRSDSNSSANAAVDENRNEERAQAAAAPVATAMLPPVHLYNGSRTYQSSVGRRNLNKNNQPPNKEQQDNNNRNKSNFVVQQQMRNNGQQNFVMASASSSVARRNKRSTRRNVQSGGSLSEIGAGDAPLANNDVTDTCKKLEAMKM</sequence>
<evidence type="ECO:0000256" key="9">
    <source>
        <dbReference type="ARBA" id="ARBA00023043"/>
    </source>
</evidence>
<keyword evidence="5" id="KW-0221">Differentiation</keyword>
<feature type="compositionally biased region" description="Low complexity" evidence="12">
    <location>
        <begin position="1366"/>
        <end position="1393"/>
    </location>
</feature>
<comment type="caution">
    <text evidence="14">The sequence shown here is derived from an EMBL/GenBank/DDBJ whole genome shotgun (WGS) entry which is preliminary data.</text>
</comment>
<dbReference type="PROSITE" id="PS50297">
    <property type="entry name" value="ANK_REP_REGION"/>
    <property type="match status" value="4"/>
</dbReference>
<dbReference type="Gene3D" id="3.30.70.330">
    <property type="match status" value="1"/>
</dbReference>
<dbReference type="InterPro" id="IPR002110">
    <property type="entry name" value="Ankyrin_rpt"/>
</dbReference>
<feature type="region of interest" description="Disordered" evidence="12">
    <location>
        <begin position="1103"/>
        <end position="1137"/>
    </location>
</feature>
<keyword evidence="3" id="KW-0963">Cytoplasm</keyword>
<evidence type="ECO:0000256" key="2">
    <source>
        <dbReference type="ARBA" id="ARBA00022473"/>
    </source>
</evidence>
<gene>
    <name evidence="14" type="ORF">GEV33_013536</name>
</gene>
<dbReference type="SMART" id="SM00248">
    <property type="entry name" value="ANK"/>
    <property type="match status" value="10"/>
</dbReference>
<evidence type="ECO:0000256" key="10">
    <source>
        <dbReference type="PROSITE-ProRule" id="PRU00023"/>
    </source>
</evidence>
<feature type="compositionally biased region" description="Pro residues" evidence="12">
    <location>
        <begin position="1287"/>
        <end position="1299"/>
    </location>
</feature>
<accession>A0A8J6L7A3</accession>
<dbReference type="FunFam" id="3.30.70.330:FF:000167">
    <property type="entry name" value="protein boule-like isoform X1"/>
    <property type="match status" value="1"/>
</dbReference>
<feature type="region of interest" description="Disordered" evidence="12">
    <location>
        <begin position="1421"/>
        <end position="1453"/>
    </location>
</feature>
<dbReference type="Pfam" id="PF00076">
    <property type="entry name" value="RRM_1"/>
    <property type="match status" value="1"/>
</dbReference>
<feature type="repeat" description="ANK" evidence="10">
    <location>
        <begin position="525"/>
        <end position="557"/>
    </location>
</feature>
<keyword evidence="2" id="KW-0217">Developmental protein</keyword>
<feature type="compositionally biased region" description="Pro residues" evidence="12">
    <location>
        <begin position="1119"/>
        <end position="1137"/>
    </location>
</feature>
<dbReference type="PROSITE" id="PS50102">
    <property type="entry name" value="RRM"/>
    <property type="match status" value="1"/>
</dbReference>
<dbReference type="InterPro" id="IPR000504">
    <property type="entry name" value="RRM_dom"/>
</dbReference>
<dbReference type="Pfam" id="PF12796">
    <property type="entry name" value="Ank_2"/>
    <property type="match status" value="2"/>
</dbReference>
<feature type="region of interest" description="Disordered" evidence="12">
    <location>
        <begin position="1"/>
        <end position="34"/>
    </location>
</feature>
<keyword evidence="8 11" id="KW-0694">RNA-binding</keyword>
<feature type="region of interest" description="Disordered" evidence="12">
    <location>
        <begin position="780"/>
        <end position="824"/>
    </location>
</feature>
<evidence type="ECO:0000256" key="7">
    <source>
        <dbReference type="ARBA" id="ARBA00022871"/>
    </source>
</evidence>
<dbReference type="InterPro" id="IPR035979">
    <property type="entry name" value="RBD_domain_sf"/>
</dbReference>
<feature type="compositionally biased region" description="Low complexity" evidence="12">
    <location>
        <begin position="1436"/>
        <end position="1450"/>
    </location>
</feature>
<reference evidence="14" key="2">
    <citation type="submission" date="2021-08" db="EMBL/GenBank/DDBJ databases">
        <authorList>
            <person name="Eriksson T."/>
        </authorList>
    </citation>
    <scope>NUCLEOTIDE SEQUENCE</scope>
    <source>
        <strain evidence="14">Stoneville</strain>
        <tissue evidence="14">Whole head</tissue>
    </source>
</reference>
<evidence type="ECO:0000256" key="1">
    <source>
        <dbReference type="ARBA" id="ARBA00004496"/>
    </source>
</evidence>
<dbReference type="InterPro" id="IPR036770">
    <property type="entry name" value="Ankyrin_rpt-contain_sf"/>
</dbReference>
<evidence type="ECO:0000256" key="11">
    <source>
        <dbReference type="PROSITE-ProRule" id="PRU00176"/>
    </source>
</evidence>